<evidence type="ECO:0000256" key="3">
    <source>
        <dbReference type="ARBA" id="ARBA00023136"/>
    </source>
</evidence>
<evidence type="ECO:0000256" key="6">
    <source>
        <dbReference type="SAM" id="SignalP"/>
    </source>
</evidence>
<dbReference type="PANTHER" id="PTHR43649">
    <property type="entry name" value="ARABINOSE-BINDING PROTEIN-RELATED"/>
    <property type="match status" value="1"/>
</dbReference>
<keyword evidence="8" id="KW-1185">Reference proteome</keyword>
<proteinExistence type="predicted"/>
<keyword evidence="5" id="KW-0449">Lipoprotein</keyword>
<evidence type="ECO:0000313" key="8">
    <source>
        <dbReference type="Proteomes" id="UP001596044"/>
    </source>
</evidence>
<dbReference type="EMBL" id="JBHSMJ010000034">
    <property type="protein sequence ID" value="MFC5451460.1"/>
    <property type="molecule type" value="Genomic_DNA"/>
</dbReference>
<reference evidence="8" key="1">
    <citation type="journal article" date="2019" name="Int. J. Syst. Evol. Microbiol.">
        <title>The Global Catalogue of Microorganisms (GCM) 10K type strain sequencing project: providing services to taxonomists for standard genome sequencing and annotation.</title>
        <authorList>
            <consortium name="The Broad Institute Genomics Platform"/>
            <consortium name="The Broad Institute Genome Sequencing Center for Infectious Disease"/>
            <person name="Wu L."/>
            <person name="Ma J."/>
        </authorList>
    </citation>
    <scope>NUCLEOTIDE SEQUENCE [LARGE SCALE GENOMIC DNA]</scope>
    <source>
        <strain evidence="8">KACC 11904</strain>
    </source>
</reference>
<feature type="chain" id="PRO_5046321175" evidence="6">
    <location>
        <begin position="24"/>
        <end position="508"/>
    </location>
</feature>
<accession>A0ABW0KDV9</accession>
<feature type="signal peptide" evidence="6">
    <location>
        <begin position="1"/>
        <end position="23"/>
    </location>
</feature>
<dbReference type="InterPro" id="IPR006059">
    <property type="entry name" value="SBP"/>
</dbReference>
<dbReference type="CDD" id="cd13580">
    <property type="entry name" value="PBP2_AlgQ_like_1"/>
    <property type="match status" value="1"/>
</dbReference>
<keyword evidence="3" id="KW-0472">Membrane</keyword>
<dbReference type="InterPro" id="IPR050490">
    <property type="entry name" value="Bact_solute-bd_prot1"/>
</dbReference>
<dbReference type="Proteomes" id="UP001596044">
    <property type="component" value="Unassembled WGS sequence"/>
</dbReference>
<protein>
    <submittedName>
        <fullName evidence="7">Extracellular solute-binding protein</fullName>
    </submittedName>
</protein>
<gene>
    <name evidence="7" type="ORF">ACFPOG_24870</name>
</gene>
<name>A0ABW0KDV9_9BACL</name>
<organism evidence="7 8">
    <name type="scientific">Paenibacillus aestuarii</name>
    <dbReference type="NCBI Taxonomy" id="516965"/>
    <lineage>
        <taxon>Bacteria</taxon>
        <taxon>Bacillati</taxon>
        <taxon>Bacillota</taxon>
        <taxon>Bacilli</taxon>
        <taxon>Bacillales</taxon>
        <taxon>Paenibacillaceae</taxon>
        <taxon>Paenibacillus</taxon>
    </lineage>
</organism>
<dbReference type="PANTHER" id="PTHR43649:SF33">
    <property type="entry name" value="POLYGALACTURONAN_RHAMNOGALACTURONAN-BINDING PROTEIN YTCQ"/>
    <property type="match status" value="1"/>
</dbReference>
<dbReference type="SUPFAM" id="SSF53850">
    <property type="entry name" value="Periplasmic binding protein-like II"/>
    <property type="match status" value="1"/>
</dbReference>
<evidence type="ECO:0000256" key="4">
    <source>
        <dbReference type="ARBA" id="ARBA00023139"/>
    </source>
</evidence>
<keyword evidence="4" id="KW-0564">Palmitate</keyword>
<dbReference type="Gene3D" id="3.40.190.10">
    <property type="entry name" value="Periplasmic binding protein-like II"/>
    <property type="match status" value="2"/>
</dbReference>
<dbReference type="RefSeq" id="WP_270884472.1">
    <property type="nucleotide sequence ID" value="NZ_JAQFVF010000070.1"/>
</dbReference>
<evidence type="ECO:0000256" key="2">
    <source>
        <dbReference type="ARBA" id="ARBA00022729"/>
    </source>
</evidence>
<dbReference type="Pfam" id="PF13416">
    <property type="entry name" value="SBP_bac_8"/>
    <property type="match status" value="1"/>
</dbReference>
<evidence type="ECO:0000256" key="1">
    <source>
        <dbReference type="ARBA" id="ARBA00022475"/>
    </source>
</evidence>
<evidence type="ECO:0000256" key="5">
    <source>
        <dbReference type="ARBA" id="ARBA00023288"/>
    </source>
</evidence>
<keyword evidence="2 6" id="KW-0732">Signal</keyword>
<comment type="caution">
    <text evidence="7">The sequence shown here is derived from an EMBL/GenBank/DDBJ whole genome shotgun (WGS) entry which is preliminary data.</text>
</comment>
<dbReference type="PROSITE" id="PS51257">
    <property type="entry name" value="PROKAR_LIPOPROTEIN"/>
    <property type="match status" value="1"/>
</dbReference>
<keyword evidence="1" id="KW-1003">Cell membrane</keyword>
<evidence type="ECO:0000313" key="7">
    <source>
        <dbReference type="EMBL" id="MFC5451460.1"/>
    </source>
</evidence>
<sequence>MIMNKKAIGAVASTLLVSSMLSACGGNQSSPAGGSGAADSGKPTEISIMTMYYTPEPPGPDNVVVKEIEKRTNTKLKITWVSPNNYADKINVTLASGDIPDLILLDDPFTAQVRGLVAQGAFWELTPMLKDYPNLMQYPKESWENTKQADGKTYGIPRARPTDGGGFPYLRKDWLDTLHLDIPKTTDELYTVLKAFVEKDPDGNGKNDTIGYIGFVDQNGMSYMGQLQNSFTKVNGDWKLVDGKLVNVNVLPEVKEALTWMNRAYQEKLIPEDIAVLKNTQAKDLLKANRGGGFQDTAEAAWEPTEELRKTNPKADFIPLVSLNGYSNKDSGFFGMYAIPKSVPEAKVKQLLKFMDYGATQEGYDLASFGLKDVHYTEKDGIKTPTEQAKKDIVAQQAFGQIFLKYDQYLRAYRSGMPNDVLERNKKIIDEKAKISTGDPAIGLNSDTNQKVGTELKKKIQDMKTKVIMGKESLSAWDSYVAKLKADPDLIKITEEMNAAYQKRNSAK</sequence>